<keyword evidence="5" id="KW-1003">Cell membrane</keyword>
<dbReference type="EMBL" id="CP035108">
    <property type="protein sequence ID" value="QAR34240.1"/>
    <property type="molecule type" value="Genomic_DNA"/>
</dbReference>
<dbReference type="PANTHER" id="PTHR30012:SF0">
    <property type="entry name" value="TYPE II SECRETION SYSTEM PROTEIN F-RELATED"/>
    <property type="match status" value="1"/>
</dbReference>
<feature type="domain" description="Type II secretion system protein GspF" evidence="12">
    <location>
        <begin position="70"/>
        <end position="190"/>
    </location>
</feature>
<reference evidence="13 14" key="1">
    <citation type="submission" date="2019-01" db="EMBL/GenBank/DDBJ databases">
        <title>Geovibrio thiophilus DSM 11263, complete genome.</title>
        <authorList>
            <person name="Spring S."/>
            <person name="Bunk B."/>
            <person name="Sproer C."/>
        </authorList>
    </citation>
    <scope>NUCLEOTIDE SEQUENCE [LARGE SCALE GENOMIC DNA]</scope>
    <source>
        <strain evidence="13 14">DSM 11263</strain>
    </source>
</reference>
<evidence type="ECO:0000256" key="9">
    <source>
        <dbReference type="ARBA" id="ARBA00030750"/>
    </source>
</evidence>
<sequence length="398" mass="43838">MPTFTYTGVNKSGKKVKGVLDGDTKNSAVSRLMADGILVSDIRSMRDKKSFLTSFQLFSGKNAVPDIFFQLSLLLKSGIALVHALKVMSGSSARGRMRNIMMDVAGTISEGKRFSEALGKYPYTFEEMYVNLIKTAEEVGRLPEVLMDIARFEEEKKKVKGKLTSALMYPMAVLIMGMGVVGFLLSYVVPKLEGIFSAAGSDIPTSTKTLIAISSVLQSYGIFIFILVLAAAVGVRWYYRNNVKFRMKIDSRLLEIQFINHVLIARFAHVVAFQVSEGLPLTEALDNAAKVSWNRAFTSKVDAVADKVRSGDRFSDAVKRVGGFTELFEAAAATGEQSGNVAELLERVSSFFGKKSEELTTRFVSIIEPLFIMFIGIIIGFIVISIMDPLFSLNTLVR</sequence>
<dbReference type="KEGG" id="gtl:EP073_12745"/>
<feature type="transmembrane region" description="Helical" evidence="11">
    <location>
        <begin position="67"/>
        <end position="88"/>
    </location>
</feature>
<dbReference type="InterPro" id="IPR003004">
    <property type="entry name" value="GspF/PilC"/>
</dbReference>
<dbReference type="Pfam" id="PF00482">
    <property type="entry name" value="T2SSF"/>
    <property type="match status" value="2"/>
</dbReference>
<evidence type="ECO:0000256" key="7">
    <source>
        <dbReference type="ARBA" id="ARBA00022989"/>
    </source>
</evidence>
<proteinExistence type="inferred from homology"/>
<dbReference type="GO" id="GO:0009306">
    <property type="term" value="P:protein secretion"/>
    <property type="evidence" value="ECO:0007669"/>
    <property type="project" value="InterPro"/>
</dbReference>
<dbReference type="InterPro" id="IPR018076">
    <property type="entry name" value="T2SS_GspF_dom"/>
</dbReference>
<keyword evidence="6 10" id="KW-0812">Transmembrane</keyword>
<dbReference type="Gene3D" id="1.20.81.30">
    <property type="entry name" value="Type II secretion system (T2SS), domain F"/>
    <property type="match status" value="2"/>
</dbReference>
<feature type="transmembrane region" description="Helical" evidence="11">
    <location>
        <begin position="166"/>
        <end position="189"/>
    </location>
</feature>
<comment type="similarity">
    <text evidence="3 10">Belongs to the GSP F family.</text>
</comment>
<dbReference type="InterPro" id="IPR042094">
    <property type="entry name" value="T2SS_GspF_sf"/>
</dbReference>
<evidence type="ECO:0000256" key="6">
    <source>
        <dbReference type="ARBA" id="ARBA00022692"/>
    </source>
</evidence>
<dbReference type="PANTHER" id="PTHR30012">
    <property type="entry name" value="GENERAL SECRETION PATHWAY PROTEIN"/>
    <property type="match status" value="1"/>
</dbReference>
<dbReference type="Proteomes" id="UP000287502">
    <property type="component" value="Chromosome"/>
</dbReference>
<evidence type="ECO:0000259" key="12">
    <source>
        <dbReference type="Pfam" id="PF00482"/>
    </source>
</evidence>
<name>A0A410K1C0_9BACT</name>
<evidence type="ECO:0000256" key="11">
    <source>
        <dbReference type="SAM" id="Phobius"/>
    </source>
</evidence>
<protein>
    <recommendedName>
        <fullName evidence="9">General secretion pathway protein F</fullName>
    </recommendedName>
</protein>
<dbReference type="InterPro" id="IPR001992">
    <property type="entry name" value="T2SS_GspF/T4SS_PilC_CS"/>
</dbReference>
<evidence type="ECO:0000313" key="13">
    <source>
        <dbReference type="EMBL" id="QAR34240.1"/>
    </source>
</evidence>
<comment type="function">
    <text evidence="1">Component of the type II secretion system inner membrane complex required for the energy-dependent secretion of extracellular factors such as proteases and toxins from the periplasm.</text>
</comment>
<accession>A0A410K1C0</accession>
<evidence type="ECO:0000256" key="2">
    <source>
        <dbReference type="ARBA" id="ARBA00004651"/>
    </source>
</evidence>
<organism evidence="13 14">
    <name type="scientific">Geovibrio thiophilus</name>
    <dbReference type="NCBI Taxonomy" id="139438"/>
    <lineage>
        <taxon>Bacteria</taxon>
        <taxon>Pseudomonadati</taxon>
        <taxon>Deferribacterota</taxon>
        <taxon>Deferribacteres</taxon>
        <taxon>Deferribacterales</taxon>
        <taxon>Geovibrionaceae</taxon>
        <taxon>Geovibrio</taxon>
    </lineage>
</organism>
<dbReference type="AlphaFoldDB" id="A0A410K1C0"/>
<dbReference type="PRINTS" id="PR00812">
    <property type="entry name" value="BCTERIALGSPF"/>
</dbReference>
<evidence type="ECO:0000256" key="5">
    <source>
        <dbReference type="ARBA" id="ARBA00022475"/>
    </source>
</evidence>
<evidence type="ECO:0000313" key="14">
    <source>
        <dbReference type="Proteomes" id="UP000287502"/>
    </source>
</evidence>
<feature type="transmembrane region" description="Helical" evidence="11">
    <location>
        <begin position="209"/>
        <end position="239"/>
    </location>
</feature>
<keyword evidence="14" id="KW-1185">Reference proteome</keyword>
<dbReference type="PROSITE" id="PS00874">
    <property type="entry name" value="T2SP_F"/>
    <property type="match status" value="1"/>
</dbReference>
<dbReference type="GO" id="GO:0005886">
    <property type="term" value="C:plasma membrane"/>
    <property type="evidence" value="ECO:0007669"/>
    <property type="project" value="UniProtKB-SubCell"/>
</dbReference>
<evidence type="ECO:0000256" key="3">
    <source>
        <dbReference type="ARBA" id="ARBA00005745"/>
    </source>
</evidence>
<keyword evidence="7 11" id="KW-1133">Transmembrane helix</keyword>
<keyword evidence="8 11" id="KW-0472">Membrane</keyword>
<evidence type="ECO:0000256" key="1">
    <source>
        <dbReference type="ARBA" id="ARBA00002684"/>
    </source>
</evidence>
<dbReference type="RefSeq" id="WP_128467545.1">
    <property type="nucleotide sequence ID" value="NZ_CP035108.1"/>
</dbReference>
<feature type="domain" description="Type II secretion system protein GspF" evidence="12">
    <location>
        <begin position="267"/>
        <end position="387"/>
    </location>
</feature>
<feature type="transmembrane region" description="Helical" evidence="11">
    <location>
        <begin position="363"/>
        <end position="387"/>
    </location>
</feature>
<gene>
    <name evidence="13" type="ORF">EP073_12745</name>
</gene>
<evidence type="ECO:0000256" key="4">
    <source>
        <dbReference type="ARBA" id="ARBA00022448"/>
    </source>
</evidence>
<dbReference type="OrthoDB" id="9778391at2"/>
<comment type="subcellular location">
    <subcellularLocation>
        <location evidence="2 10">Cell membrane</location>
        <topology evidence="2 10">Multi-pass membrane protein</topology>
    </subcellularLocation>
</comment>
<evidence type="ECO:0000256" key="10">
    <source>
        <dbReference type="RuleBase" id="RU003923"/>
    </source>
</evidence>
<keyword evidence="4 10" id="KW-0813">Transport</keyword>
<evidence type="ECO:0000256" key="8">
    <source>
        <dbReference type="ARBA" id="ARBA00023136"/>
    </source>
</evidence>